<reference evidence="1 2" key="1">
    <citation type="submission" date="2017-05" db="EMBL/GenBank/DDBJ databases">
        <title>Complete and WGS of Bordetella genogroups.</title>
        <authorList>
            <person name="Spilker T."/>
            <person name="LiPuma J."/>
        </authorList>
    </citation>
    <scope>NUCLEOTIDE SEQUENCE [LARGE SCALE GENOMIC DNA]</scope>
    <source>
        <strain evidence="1 2">AU10456</strain>
    </source>
</reference>
<dbReference type="NCBIfam" id="NF045536">
    <property type="entry name" value="phasin_PhaP6"/>
    <property type="match status" value="1"/>
</dbReference>
<proteinExistence type="predicted"/>
<dbReference type="AlphaFoldDB" id="A0A261TQ65"/>
<dbReference type="InterPro" id="IPR053785">
    <property type="entry name" value="PhaP6-like"/>
</dbReference>
<sequence>MASRRRGSAASLFRNTAELALAAPQVIAHRMTRLALAGHPWSERDRKEFTLMGMEKAGAFAQAWNAMAWASMVSGQTLALQWWAACFAPWLGSRNTGQFVRQWQQAGLGVLGKGLAPIHAKATANARRLASTPLLPVGRGR</sequence>
<accession>A0A261TQ65</accession>
<gene>
    <name evidence="1" type="ORF">CAL25_09730</name>
</gene>
<comment type="caution">
    <text evidence="1">The sequence shown here is derived from an EMBL/GenBank/DDBJ whole genome shotgun (WGS) entry which is preliminary data.</text>
</comment>
<organism evidence="1 2">
    <name type="scientific">Bordetella genomosp. 5</name>
    <dbReference type="NCBI Taxonomy" id="1395608"/>
    <lineage>
        <taxon>Bacteria</taxon>
        <taxon>Pseudomonadati</taxon>
        <taxon>Pseudomonadota</taxon>
        <taxon>Betaproteobacteria</taxon>
        <taxon>Burkholderiales</taxon>
        <taxon>Alcaligenaceae</taxon>
        <taxon>Bordetella</taxon>
    </lineage>
</organism>
<name>A0A261TQ65_9BORD</name>
<evidence type="ECO:0000313" key="2">
    <source>
        <dbReference type="Proteomes" id="UP000216913"/>
    </source>
</evidence>
<dbReference type="RefSeq" id="WP_094799753.1">
    <property type="nucleotide sequence ID" value="NZ_NEVP01000006.1"/>
</dbReference>
<dbReference type="OrthoDB" id="5625573at2"/>
<dbReference type="Proteomes" id="UP000216913">
    <property type="component" value="Unassembled WGS sequence"/>
</dbReference>
<evidence type="ECO:0000313" key="1">
    <source>
        <dbReference type="EMBL" id="OZI51798.1"/>
    </source>
</evidence>
<keyword evidence="2" id="KW-1185">Reference proteome</keyword>
<protein>
    <submittedName>
        <fullName evidence="1">Uncharacterized protein</fullName>
    </submittedName>
</protein>
<dbReference type="EMBL" id="NEVP01000006">
    <property type="protein sequence ID" value="OZI51798.1"/>
    <property type="molecule type" value="Genomic_DNA"/>
</dbReference>